<dbReference type="SUPFAM" id="SSF53697">
    <property type="entry name" value="SIS domain"/>
    <property type="match status" value="1"/>
</dbReference>
<dbReference type="InterPro" id="IPR000281">
    <property type="entry name" value="HTH_RpiR"/>
</dbReference>
<feature type="transmembrane region" description="Helical" evidence="4">
    <location>
        <begin position="238"/>
        <end position="261"/>
    </location>
</feature>
<reference evidence="7 8" key="1">
    <citation type="journal article" date="2015" name="Genome Announc.">
        <title>Expanding the biotechnology potential of lactobacilli through comparative genomics of 213 strains and associated genera.</title>
        <authorList>
            <person name="Sun Z."/>
            <person name="Harris H.M."/>
            <person name="McCann A."/>
            <person name="Guo C."/>
            <person name="Argimon S."/>
            <person name="Zhang W."/>
            <person name="Yang X."/>
            <person name="Jeffery I.B."/>
            <person name="Cooney J.C."/>
            <person name="Kagawa T.F."/>
            <person name="Liu W."/>
            <person name="Song Y."/>
            <person name="Salvetti E."/>
            <person name="Wrobel A."/>
            <person name="Rasinkangas P."/>
            <person name="Parkhill J."/>
            <person name="Rea M.C."/>
            <person name="O'Sullivan O."/>
            <person name="Ritari J."/>
            <person name="Douillard F.P."/>
            <person name="Paul Ross R."/>
            <person name="Yang R."/>
            <person name="Briner A.E."/>
            <person name="Felis G.E."/>
            <person name="de Vos W.M."/>
            <person name="Barrangou R."/>
            <person name="Klaenhammer T.R."/>
            <person name="Caufield P.W."/>
            <person name="Cui Y."/>
            <person name="Zhang H."/>
            <person name="O'Toole P.W."/>
        </authorList>
    </citation>
    <scope>NUCLEOTIDE SEQUENCE [LARGE SCALE GENOMIC DNA]</scope>
    <source>
        <strain evidence="7 8">DSM 20405</strain>
    </source>
</reference>
<name>A0A0R2HE33_9FIRM</name>
<dbReference type="GO" id="GO:1901135">
    <property type="term" value="P:carbohydrate derivative metabolic process"/>
    <property type="evidence" value="ECO:0007669"/>
    <property type="project" value="InterPro"/>
</dbReference>
<dbReference type="EMBL" id="JQBL01000002">
    <property type="protein sequence ID" value="KRN51327.1"/>
    <property type="molecule type" value="Genomic_DNA"/>
</dbReference>
<accession>A0A0R2HE33</accession>
<evidence type="ECO:0000313" key="7">
    <source>
        <dbReference type="EMBL" id="KRN51327.1"/>
    </source>
</evidence>
<dbReference type="InterPro" id="IPR036388">
    <property type="entry name" value="WH-like_DNA-bd_sf"/>
</dbReference>
<dbReference type="AlphaFoldDB" id="A0A0R2HE33"/>
<evidence type="ECO:0000313" key="8">
    <source>
        <dbReference type="Proteomes" id="UP000051841"/>
    </source>
</evidence>
<dbReference type="InterPro" id="IPR035472">
    <property type="entry name" value="RpiR-like_SIS"/>
</dbReference>
<evidence type="ECO:0000256" key="2">
    <source>
        <dbReference type="ARBA" id="ARBA00023125"/>
    </source>
</evidence>
<dbReference type="Gene3D" id="1.10.10.10">
    <property type="entry name" value="Winged helix-like DNA-binding domain superfamily/Winged helix DNA-binding domain"/>
    <property type="match status" value="1"/>
</dbReference>
<feature type="domain" description="SIS" evidence="6">
    <location>
        <begin position="123"/>
        <end position="264"/>
    </location>
</feature>
<organism evidence="7 8">
    <name type="scientific">Kandleria vitulina DSM 20405</name>
    <dbReference type="NCBI Taxonomy" id="1410657"/>
    <lineage>
        <taxon>Bacteria</taxon>
        <taxon>Bacillati</taxon>
        <taxon>Bacillota</taxon>
        <taxon>Erysipelotrichia</taxon>
        <taxon>Erysipelotrichales</taxon>
        <taxon>Coprobacillaceae</taxon>
        <taxon>Kandleria</taxon>
    </lineage>
</organism>
<keyword evidence="4" id="KW-1133">Transmembrane helix</keyword>
<dbReference type="InterPro" id="IPR009057">
    <property type="entry name" value="Homeodomain-like_sf"/>
</dbReference>
<evidence type="ECO:0000256" key="4">
    <source>
        <dbReference type="SAM" id="Phobius"/>
    </source>
</evidence>
<dbReference type="InterPro" id="IPR046348">
    <property type="entry name" value="SIS_dom_sf"/>
</dbReference>
<dbReference type="GO" id="GO:0003677">
    <property type="term" value="F:DNA binding"/>
    <property type="evidence" value="ECO:0007669"/>
    <property type="project" value="UniProtKB-KW"/>
</dbReference>
<dbReference type="Pfam" id="PF01380">
    <property type="entry name" value="SIS"/>
    <property type="match status" value="1"/>
</dbReference>
<dbReference type="PANTHER" id="PTHR30514">
    <property type="entry name" value="GLUCOKINASE"/>
    <property type="match status" value="1"/>
</dbReference>
<dbReference type="Proteomes" id="UP000051841">
    <property type="component" value="Unassembled WGS sequence"/>
</dbReference>
<dbReference type="CDD" id="cd05013">
    <property type="entry name" value="SIS_RpiR"/>
    <property type="match status" value="1"/>
</dbReference>
<dbReference type="InterPro" id="IPR001347">
    <property type="entry name" value="SIS_dom"/>
</dbReference>
<feature type="domain" description="HTH rpiR-type" evidence="5">
    <location>
        <begin position="1"/>
        <end position="76"/>
    </location>
</feature>
<evidence type="ECO:0000256" key="1">
    <source>
        <dbReference type="ARBA" id="ARBA00023015"/>
    </source>
</evidence>
<dbReference type="RefSeq" id="WP_031588695.1">
    <property type="nucleotide sequence ID" value="NZ_JNKN01000005.1"/>
</dbReference>
<dbReference type="SUPFAM" id="SSF46689">
    <property type="entry name" value="Homeodomain-like"/>
    <property type="match status" value="1"/>
</dbReference>
<evidence type="ECO:0000259" key="6">
    <source>
        <dbReference type="PROSITE" id="PS51464"/>
    </source>
</evidence>
<dbReference type="PROSITE" id="PS51071">
    <property type="entry name" value="HTH_RPIR"/>
    <property type="match status" value="1"/>
</dbReference>
<keyword evidence="4" id="KW-0812">Transmembrane</keyword>
<proteinExistence type="predicted"/>
<dbReference type="Gene3D" id="3.40.50.10490">
    <property type="entry name" value="Glucose-6-phosphate isomerase like protein, domain 1"/>
    <property type="match status" value="1"/>
</dbReference>
<evidence type="ECO:0000256" key="3">
    <source>
        <dbReference type="ARBA" id="ARBA00023163"/>
    </source>
</evidence>
<keyword evidence="2" id="KW-0238">DNA-binding</keyword>
<dbReference type="PROSITE" id="PS51464">
    <property type="entry name" value="SIS"/>
    <property type="match status" value="1"/>
</dbReference>
<sequence>MNLLTQLELKMHFTESENILAQYILEHGEEVVKMSIHTFAKKTYSSPATIVRLAKKCGLSGFNDLKITLAKELSLHTSKEIDPNFPFDKDDDFNTIINNLTLLHKETIDDSAALLDQKTLNQCVKLLDKADSIDLYGLGNSLLVAQSFAHNMMRIGKQVNFRTMAGEQGFLARVSNPKHVAIIISYSGETDEIIRIAKTLKKQKTKIIAITSLGDNQLSHYSDLILHISSKEKIFNKMAPFSSLLSIQYICTMLYACFFSLNYNEHKAFKLHYDYEEDLRHPFYSPINEK</sequence>
<keyword evidence="8" id="KW-1185">Reference proteome</keyword>
<dbReference type="PATRIC" id="fig|1410657.5.peg.830"/>
<dbReference type="InterPro" id="IPR047640">
    <property type="entry name" value="RpiR-like"/>
</dbReference>
<dbReference type="GO" id="GO:0097367">
    <property type="term" value="F:carbohydrate derivative binding"/>
    <property type="evidence" value="ECO:0007669"/>
    <property type="project" value="InterPro"/>
</dbReference>
<dbReference type="Pfam" id="PF01418">
    <property type="entry name" value="HTH_6"/>
    <property type="match status" value="1"/>
</dbReference>
<keyword evidence="3" id="KW-0804">Transcription</keyword>
<keyword evidence="4" id="KW-0472">Membrane</keyword>
<protein>
    <submittedName>
        <fullName evidence="7">Transcriptional regulator</fullName>
    </submittedName>
</protein>
<gene>
    <name evidence="7" type="ORF">IV49_GL000796</name>
</gene>
<evidence type="ECO:0000259" key="5">
    <source>
        <dbReference type="PROSITE" id="PS51071"/>
    </source>
</evidence>
<dbReference type="GO" id="GO:0003700">
    <property type="term" value="F:DNA-binding transcription factor activity"/>
    <property type="evidence" value="ECO:0007669"/>
    <property type="project" value="InterPro"/>
</dbReference>
<comment type="caution">
    <text evidence="7">The sequence shown here is derived from an EMBL/GenBank/DDBJ whole genome shotgun (WGS) entry which is preliminary data.</text>
</comment>
<dbReference type="PANTHER" id="PTHR30514:SF10">
    <property type="entry name" value="MURR_RPIR FAMILY TRANSCRIPTIONAL REGULATOR"/>
    <property type="match status" value="1"/>
</dbReference>
<keyword evidence="1" id="KW-0805">Transcription regulation</keyword>